<sequence>MSHLSLMLETPSRPAQTGEKEKKKPEDTNNTATSRTNHTAVQMQFRLFSFALIVLNCMEYSSCQAPSHRWRRNKRGSCDSFIYSSSGTNRGERSASFRGVKFQTLSWHRGFHVIRPPAPHRLVLPERSVLLSVHSVLAAMRRGVFSLRDRAGASRESEERAPHYLTSKRLGGSVLFCAGGFCEEAEGGSGSELVSSSKPSLWDRPVLWWRRLRFTGERKVEVKLARPPAASLREVHGMDAPKAEAAWEAVRPALYYYYYYYCCLSQLSEALWCEEALRSAEAADTKIEEKKERDGEEV</sequence>
<accession>A0AA47NYR4</accession>
<dbReference type="EMBL" id="JAOPHQ010003205">
    <property type="protein sequence ID" value="KAK0143851.1"/>
    <property type="molecule type" value="Genomic_DNA"/>
</dbReference>
<gene>
    <name evidence="2" type="primary">RSPO2</name>
    <name evidence="2" type="ORF">N1851_017942</name>
</gene>
<feature type="region of interest" description="Disordered" evidence="1">
    <location>
        <begin position="1"/>
        <end position="36"/>
    </location>
</feature>
<protein>
    <submittedName>
        <fullName evidence="2">R-spondin-2</fullName>
    </submittedName>
</protein>
<name>A0AA47NYR4_MERPO</name>
<evidence type="ECO:0000313" key="3">
    <source>
        <dbReference type="Proteomes" id="UP001174136"/>
    </source>
</evidence>
<evidence type="ECO:0000313" key="2">
    <source>
        <dbReference type="EMBL" id="KAK0143851.1"/>
    </source>
</evidence>
<keyword evidence="3" id="KW-1185">Reference proteome</keyword>
<dbReference type="AlphaFoldDB" id="A0AA47NYR4"/>
<organism evidence="2 3">
    <name type="scientific">Merluccius polli</name>
    <name type="common">Benguela hake</name>
    <name type="synonym">Merluccius cadenati</name>
    <dbReference type="NCBI Taxonomy" id="89951"/>
    <lineage>
        <taxon>Eukaryota</taxon>
        <taxon>Metazoa</taxon>
        <taxon>Chordata</taxon>
        <taxon>Craniata</taxon>
        <taxon>Vertebrata</taxon>
        <taxon>Euteleostomi</taxon>
        <taxon>Actinopterygii</taxon>
        <taxon>Neopterygii</taxon>
        <taxon>Teleostei</taxon>
        <taxon>Neoteleostei</taxon>
        <taxon>Acanthomorphata</taxon>
        <taxon>Zeiogadaria</taxon>
        <taxon>Gadariae</taxon>
        <taxon>Gadiformes</taxon>
        <taxon>Gadoidei</taxon>
        <taxon>Merlucciidae</taxon>
        <taxon>Merluccius</taxon>
    </lineage>
</organism>
<evidence type="ECO:0000256" key="1">
    <source>
        <dbReference type="SAM" id="MobiDB-lite"/>
    </source>
</evidence>
<comment type="caution">
    <text evidence="2">The sequence shown here is derived from an EMBL/GenBank/DDBJ whole genome shotgun (WGS) entry which is preliminary data.</text>
</comment>
<proteinExistence type="predicted"/>
<dbReference type="Proteomes" id="UP001174136">
    <property type="component" value="Unassembled WGS sequence"/>
</dbReference>
<reference evidence="2" key="1">
    <citation type="journal article" date="2023" name="Front. Mar. Sci.">
        <title>A new Merluccius polli reference genome to investigate the effects of global change in West African waters.</title>
        <authorList>
            <person name="Mateo J.L."/>
            <person name="Blanco-Fernandez C."/>
            <person name="Garcia-Vazquez E."/>
            <person name="Machado-Schiaffino G."/>
        </authorList>
    </citation>
    <scope>NUCLEOTIDE SEQUENCE</scope>
    <source>
        <strain evidence="2">C29</strain>
        <tissue evidence="2">Fin</tissue>
    </source>
</reference>
<feature type="compositionally biased region" description="Basic and acidic residues" evidence="1">
    <location>
        <begin position="18"/>
        <end position="27"/>
    </location>
</feature>